<feature type="domain" description="Glycosyltransferase 2-like" evidence="1">
    <location>
        <begin position="199"/>
        <end position="272"/>
    </location>
</feature>
<dbReference type="GeneID" id="109473060"/>
<sequence length="347" mass="38731">MASRAAVLLASAVAALTVPGYASYRRKRWLKSRRQRVIVFTRYPAPGTTKSRLIPALGEQGAALAQLHMTDAILHEAGRLQQRNPEDLSVEVRYHGGTQEDMRYWLERRTGISCWWRVQEGEDLGQKMANAFKDAFREGTENVVLVGSDIPAITADILEEALQTLNSSQEEDVCVLGPAIDGGYYLVGLNRQTDSRVIGRGMQLNAGSQHASGDYLLFLHADTQLPSSWQRDAYRTLCRPGVVVGAFPFGLDVVQDSSHSKRQFQSVGGFPEFPLLEDVEMLRRLKRHGHVGITEGSGVITSARRFRKHGYLKVTSLNTFILLAYQMGVHPDTLAVWYYGRKVPDKD</sequence>
<reference evidence="3" key="1">
    <citation type="submission" date="2025-08" db="UniProtKB">
        <authorList>
            <consortium name="RefSeq"/>
        </authorList>
    </citation>
    <scope>IDENTIFICATION</scope>
    <source>
        <tissue evidence="3">Gonad</tissue>
    </source>
</reference>
<gene>
    <name evidence="3" type="primary">LOC109473060</name>
</gene>
<evidence type="ECO:0000313" key="3">
    <source>
        <dbReference type="RefSeq" id="XP_019628525.1"/>
    </source>
</evidence>
<accession>A0A6P4YGW9</accession>
<evidence type="ECO:0000259" key="1">
    <source>
        <dbReference type="Pfam" id="PF00535"/>
    </source>
</evidence>
<dbReference type="InterPro" id="IPR029044">
    <property type="entry name" value="Nucleotide-diphossugar_trans"/>
</dbReference>
<dbReference type="OrthoDB" id="191769at2759"/>
<dbReference type="AlphaFoldDB" id="A0A6P4YGW9"/>
<dbReference type="NCBIfam" id="TIGR04282">
    <property type="entry name" value="glyco_like_cofC"/>
    <property type="match status" value="1"/>
</dbReference>
<dbReference type="PANTHER" id="PTHR36529">
    <property type="entry name" value="SLL1095 PROTEIN"/>
    <property type="match status" value="1"/>
</dbReference>
<organism evidence="2 3">
    <name type="scientific">Branchiostoma belcheri</name>
    <name type="common">Amphioxus</name>
    <dbReference type="NCBI Taxonomy" id="7741"/>
    <lineage>
        <taxon>Eukaryota</taxon>
        <taxon>Metazoa</taxon>
        <taxon>Chordata</taxon>
        <taxon>Cephalochordata</taxon>
        <taxon>Leptocardii</taxon>
        <taxon>Amphioxiformes</taxon>
        <taxon>Branchiostomatidae</taxon>
        <taxon>Branchiostoma</taxon>
    </lineage>
</organism>
<dbReference type="KEGG" id="bbel:109473060"/>
<name>A0A6P4YGW9_BRABE</name>
<dbReference type="Gene3D" id="3.90.550.10">
    <property type="entry name" value="Spore Coat Polysaccharide Biosynthesis Protein SpsA, Chain A"/>
    <property type="match status" value="1"/>
</dbReference>
<keyword evidence="2" id="KW-1185">Reference proteome</keyword>
<protein>
    <submittedName>
        <fullName evidence="3">Uncharacterized protein LOC109473060</fullName>
    </submittedName>
</protein>
<dbReference type="Pfam" id="PF00535">
    <property type="entry name" value="Glycos_transf_2"/>
    <property type="match status" value="1"/>
</dbReference>
<dbReference type="Proteomes" id="UP000515135">
    <property type="component" value="Unplaced"/>
</dbReference>
<proteinExistence type="predicted"/>
<evidence type="ECO:0000313" key="2">
    <source>
        <dbReference type="Proteomes" id="UP000515135"/>
    </source>
</evidence>
<dbReference type="InterPro" id="IPR018641">
    <property type="entry name" value="Trfase_1_rSAM/seldom-assoc"/>
</dbReference>
<dbReference type="RefSeq" id="XP_019628525.1">
    <property type="nucleotide sequence ID" value="XM_019772966.1"/>
</dbReference>
<dbReference type="Pfam" id="PF09837">
    <property type="entry name" value="DUF2064"/>
    <property type="match status" value="1"/>
</dbReference>
<dbReference type="InterPro" id="IPR001173">
    <property type="entry name" value="Glyco_trans_2-like"/>
</dbReference>
<dbReference type="SUPFAM" id="SSF53448">
    <property type="entry name" value="Nucleotide-diphospho-sugar transferases"/>
    <property type="match status" value="2"/>
</dbReference>
<dbReference type="PANTHER" id="PTHR36529:SF1">
    <property type="entry name" value="GLYCOSYLTRANSFERASE"/>
    <property type="match status" value="1"/>
</dbReference>